<dbReference type="RefSeq" id="WP_157802834.1">
    <property type="nucleotide sequence ID" value="NZ_PGFB01000002.1"/>
</dbReference>
<dbReference type="InterPro" id="IPR023401">
    <property type="entry name" value="ODC_N"/>
</dbReference>
<proteinExistence type="predicted"/>
<comment type="caution">
    <text evidence="1">The sequence shown here is derived from an EMBL/GenBank/DDBJ whole genome shotgun (WGS) entry which is preliminary data.</text>
</comment>
<dbReference type="InterPro" id="IPR036291">
    <property type="entry name" value="NAD(P)-bd_dom_sf"/>
</dbReference>
<evidence type="ECO:0000313" key="1">
    <source>
        <dbReference type="EMBL" id="PJJ63604.1"/>
    </source>
</evidence>
<sequence>MLLIDATEVERLYGMSQAFESVAEAAIAQTRGTTDVPARAGFRVPGADAEVLVMPGVVDGTTFGSKIWYSSGGDSLPSSAALIVLVDPELGEVVMDGSVITDLRTGAMTGLAAARLAPPATSVAAIIGAGAQARTQALALVHALDTLTTIRIASRNPDRRNDFASALRREISIAHPSRDVEVIAVDSVRSACAGAGVVVAATTSATPVIMDDWIGPDVLVCGVGSHTPDAAEIEMPIVARAKRVVVDTVVGALHAADITAALESGSLARTSIIELGELLQEPAGTGAGGINVFKSVGFAAADIYSARSVARAAVARGTRTFDIHG</sequence>
<dbReference type="PANTHER" id="PTHR13812">
    <property type="entry name" value="KETIMINE REDUCTASE MU-CRYSTALLIN"/>
    <property type="match status" value="1"/>
</dbReference>
<dbReference type="Proteomes" id="UP000230161">
    <property type="component" value="Unassembled WGS sequence"/>
</dbReference>
<dbReference type="Gene3D" id="3.30.1780.10">
    <property type="entry name" value="ornithine cyclodeaminase, domain 1"/>
    <property type="match status" value="1"/>
</dbReference>
<dbReference type="Pfam" id="PF02423">
    <property type="entry name" value="OCD_Mu_crystall"/>
    <property type="match status" value="1"/>
</dbReference>
<gene>
    <name evidence="1" type="ORF">CLV54_1274</name>
</gene>
<dbReference type="OrthoDB" id="4311033at2"/>
<dbReference type="GO" id="GO:0005737">
    <property type="term" value="C:cytoplasm"/>
    <property type="evidence" value="ECO:0007669"/>
    <property type="project" value="TreeGrafter"/>
</dbReference>
<keyword evidence="2" id="KW-1185">Reference proteome</keyword>
<protein>
    <submittedName>
        <fullName evidence="1">Ornithine cyclodeaminase</fullName>
    </submittedName>
</protein>
<dbReference type="PIRSF" id="PIRSF001439">
    <property type="entry name" value="CryM"/>
    <property type="match status" value="1"/>
</dbReference>
<organism evidence="1 2">
    <name type="scientific">Compostimonas suwonensis</name>
    <dbReference type="NCBI Taxonomy" id="1048394"/>
    <lineage>
        <taxon>Bacteria</taxon>
        <taxon>Bacillati</taxon>
        <taxon>Actinomycetota</taxon>
        <taxon>Actinomycetes</taxon>
        <taxon>Micrococcales</taxon>
        <taxon>Microbacteriaceae</taxon>
        <taxon>Compostimonas</taxon>
    </lineage>
</organism>
<dbReference type="AlphaFoldDB" id="A0A2M9BZW2"/>
<reference evidence="1 2" key="1">
    <citation type="submission" date="2017-11" db="EMBL/GenBank/DDBJ databases">
        <title>Genomic Encyclopedia of Archaeal and Bacterial Type Strains, Phase II (KMG-II): From Individual Species to Whole Genera.</title>
        <authorList>
            <person name="Goeker M."/>
        </authorList>
    </citation>
    <scope>NUCLEOTIDE SEQUENCE [LARGE SCALE GENOMIC DNA]</scope>
    <source>
        <strain evidence="1 2">DSM 25625</strain>
    </source>
</reference>
<dbReference type="InterPro" id="IPR003462">
    <property type="entry name" value="ODC_Mu_crystall"/>
</dbReference>
<dbReference type="EMBL" id="PGFB01000002">
    <property type="protein sequence ID" value="PJJ63604.1"/>
    <property type="molecule type" value="Genomic_DNA"/>
</dbReference>
<accession>A0A2M9BZW2</accession>
<evidence type="ECO:0000313" key="2">
    <source>
        <dbReference type="Proteomes" id="UP000230161"/>
    </source>
</evidence>
<name>A0A2M9BZW2_9MICO</name>
<dbReference type="PANTHER" id="PTHR13812:SF19">
    <property type="entry name" value="KETIMINE REDUCTASE MU-CRYSTALLIN"/>
    <property type="match status" value="1"/>
</dbReference>
<dbReference type="Gene3D" id="3.40.50.720">
    <property type="entry name" value="NAD(P)-binding Rossmann-like Domain"/>
    <property type="match status" value="1"/>
</dbReference>
<dbReference type="SUPFAM" id="SSF51735">
    <property type="entry name" value="NAD(P)-binding Rossmann-fold domains"/>
    <property type="match status" value="1"/>
</dbReference>